<evidence type="ECO:0000256" key="2">
    <source>
        <dbReference type="SAM" id="SignalP"/>
    </source>
</evidence>
<dbReference type="RefSeq" id="WP_160974974.1">
    <property type="nucleotide sequence ID" value="NZ_WWEN01000009.1"/>
</dbReference>
<keyword evidence="4" id="KW-1185">Reference proteome</keyword>
<reference evidence="3 4" key="1">
    <citation type="submission" date="2020-01" db="EMBL/GenBank/DDBJ databases">
        <authorList>
            <person name="Chen S."/>
        </authorList>
    </citation>
    <scope>NUCLEOTIDE SEQUENCE [LARGE SCALE GENOMIC DNA]</scope>
    <source>
        <strain evidence="3 4">GS-10</strain>
    </source>
</reference>
<dbReference type="AlphaFoldDB" id="A0A6L8LNC4"/>
<evidence type="ECO:0000313" key="4">
    <source>
        <dbReference type="Proteomes" id="UP000479043"/>
    </source>
</evidence>
<name>A0A6L8LNC4_9RHOB</name>
<feature type="signal peptide" evidence="2">
    <location>
        <begin position="1"/>
        <end position="25"/>
    </location>
</feature>
<gene>
    <name evidence="3" type="ORF">GR167_17230</name>
</gene>
<keyword evidence="2" id="KW-0732">Signal</keyword>
<protein>
    <submittedName>
        <fullName evidence="3">Uncharacterized protein</fullName>
    </submittedName>
</protein>
<organism evidence="3 4">
    <name type="scientific">Thalassovita mangrovi</name>
    <dbReference type="NCBI Taxonomy" id="2692236"/>
    <lineage>
        <taxon>Bacteria</taxon>
        <taxon>Pseudomonadati</taxon>
        <taxon>Pseudomonadota</taxon>
        <taxon>Alphaproteobacteria</taxon>
        <taxon>Rhodobacterales</taxon>
        <taxon>Roseobacteraceae</taxon>
        <taxon>Thalassovita</taxon>
    </lineage>
</organism>
<evidence type="ECO:0000256" key="1">
    <source>
        <dbReference type="SAM" id="Coils"/>
    </source>
</evidence>
<evidence type="ECO:0000313" key="3">
    <source>
        <dbReference type="EMBL" id="MYM57063.1"/>
    </source>
</evidence>
<accession>A0A6L8LNC4</accession>
<dbReference type="Proteomes" id="UP000479043">
    <property type="component" value="Unassembled WGS sequence"/>
</dbReference>
<sequence>MKYSKTLGAASLALLLAVGATCASAADSFSCLYGSRPACLDTGDTVCSSEGKCVSDDAVCFDGGQCDYQGYTCRSNVTECVEDYQALQGRYNGLVDEYNALTDEHDALIDEHLALLKEAQEAYGSILALYDCVEAAKTLEEAQTCE</sequence>
<proteinExistence type="predicted"/>
<feature type="chain" id="PRO_5026887319" evidence="2">
    <location>
        <begin position="26"/>
        <end position="146"/>
    </location>
</feature>
<dbReference type="EMBL" id="WWEN01000009">
    <property type="protein sequence ID" value="MYM57063.1"/>
    <property type="molecule type" value="Genomic_DNA"/>
</dbReference>
<feature type="coiled-coil region" evidence="1">
    <location>
        <begin position="84"/>
        <end position="111"/>
    </location>
</feature>
<comment type="caution">
    <text evidence="3">The sequence shown here is derived from an EMBL/GenBank/DDBJ whole genome shotgun (WGS) entry which is preliminary data.</text>
</comment>
<keyword evidence="1" id="KW-0175">Coiled coil</keyword>